<keyword evidence="1" id="KW-0472">Membrane</keyword>
<organism evidence="2 3">
    <name type="scientific">Xenorhabdus aichiensis</name>
    <dbReference type="NCBI Taxonomy" id="3025874"/>
    <lineage>
        <taxon>Bacteria</taxon>
        <taxon>Pseudomonadati</taxon>
        <taxon>Pseudomonadota</taxon>
        <taxon>Gammaproteobacteria</taxon>
        <taxon>Enterobacterales</taxon>
        <taxon>Morganellaceae</taxon>
        <taxon>Xenorhabdus</taxon>
    </lineage>
</organism>
<dbReference type="RefSeq" id="WP_273578099.1">
    <property type="nucleotide sequence ID" value="NZ_JAQRFO010000002.1"/>
</dbReference>
<feature type="transmembrane region" description="Helical" evidence="1">
    <location>
        <begin position="300"/>
        <end position="318"/>
    </location>
</feature>
<reference evidence="2 3" key="1">
    <citation type="submission" date="2023-02" db="EMBL/GenBank/DDBJ databases">
        <title>Entomopathogenic bacteria.</title>
        <authorList>
            <person name="Machado R.A."/>
        </authorList>
    </citation>
    <scope>NUCLEOTIDE SEQUENCE [LARGE SCALE GENOMIC DNA]</scope>
    <source>
        <strain evidence="2 3">XENO-7</strain>
    </source>
</reference>
<keyword evidence="1" id="KW-1133">Transmembrane helix</keyword>
<dbReference type="EMBL" id="JAQRFO010000002">
    <property type="protein sequence ID" value="MDC9620349.1"/>
    <property type="molecule type" value="Genomic_DNA"/>
</dbReference>
<feature type="transmembrane region" description="Helical" evidence="1">
    <location>
        <begin position="7"/>
        <end position="25"/>
    </location>
</feature>
<evidence type="ECO:0000313" key="2">
    <source>
        <dbReference type="EMBL" id="MDC9620349.1"/>
    </source>
</evidence>
<accession>A0ABT5LY64</accession>
<keyword evidence="3" id="KW-1185">Reference proteome</keyword>
<protein>
    <submittedName>
        <fullName evidence="2">EpsG family protein</fullName>
    </submittedName>
</protein>
<comment type="caution">
    <text evidence="2">The sequence shown here is derived from an EMBL/GenBank/DDBJ whole genome shotgun (WGS) entry which is preliminary data.</text>
</comment>
<feature type="transmembrane region" description="Helical" evidence="1">
    <location>
        <begin position="93"/>
        <end position="112"/>
    </location>
</feature>
<dbReference type="Pfam" id="PF14897">
    <property type="entry name" value="EpsG"/>
    <property type="match status" value="1"/>
</dbReference>
<evidence type="ECO:0000256" key="1">
    <source>
        <dbReference type="SAM" id="Phobius"/>
    </source>
</evidence>
<feature type="transmembrane region" description="Helical" evidence="1">
    <location>
        <begin position="248"/>
        <end position="266"/>
    </location>
</feature>
<sequence>MISEYNSTFLLGLSLISLLITIFTASLKNKAFSNSVALFLVIIYVILFGLRDYSVGSDTKAYVENFLYKNWDFELLFTAITYLIKLFTDNPTIYLMILSIIYGINIYLAYIIFGKNIKCYIVIFIWAVLFSQGMLTGTINYFRQALGFSFFLLGLGFYFKKGKIDLCSCILIISSIFVHNSNAILLSLLFLSRCINLKVIFIIYIVSLSLFFGDIGQTIINKYGDYYIVQRTLERHLYFNDRRAISTIYAHILLYSLHFFIFLYFLKRQIKNKSYKNLLKLYGLILSFSIFLSFNREMAIRYYIILQYMIPIFYMYISTCIKQKLAFSILFASYTMLYLYYLLNRPWFTDQFLGNITP</sequence>
<feature type="transmembrane region" description="Helical" evidence="1">
    <location>
        <begin position="278"/>
        <end position="294"/>
    </location>
</feature>
<feature type="transmembrane region" description="Helical" evidence="1">
    <location>
        <begin position="166"/>
        <end position="191"/>
    </location>
</feature>
<feature type="transmembrane region" description="Helical" evidence="1">
    <location>
        <begin position="119"/>
        <end position="135"/>
    </location>
</feature>
<dbReference type="InterPro" id="IPR049458">
    <property type="entry name" value="EpsG-like"/>
</dbReference>
<dbReference type="Proteomes" id="UP001214757">
    <property type="component" value="Unassembled WGS sequence"/>
</dbReference>
<evidence type="ECO:0000313" key="3">
    <source>
        <dbReference type="Proteomes" id="UP001214757"/>
    </source>
</evidence>
<name>A0ABT5LY64_9GAMM</name>
<feature type="transmembrane region" description="Helical" evidence="1">
    <location>
        <begin position="325"/>
        <end position="343"/>
    </location>
</feature>
<keyword evidence="1" id="KW-0812">Transmembrane</keyword>
<gene>
    <name evidence="2" type="ORF">PSI22_01570</name>
</gene>
<proteinExistence type="predicted"/>
<feature type="transmembrane region" description="Helical" evidence="1">
    <location>
        <begin position="31"/>
        <end position="50"/>
    </location>
</feature>